<keyword evidence="2" id="KW-0285">Flavoprotein</keyword>
<dbReference type="Proteomes" id="UP000283832">
    <property type="component" value="Unassembled WGS sequence"/>
</dbReference>
<dbReference type="PANTHER" id="PTHR30137:SF16">
    <property type="entry name" value="BLL0895 PROTEIN"/>
    <property type="match status" value="1"/>
</dbReference>
<keyword evidence="4" id="KW-0503">Monooxygenase</keyword>
<dbReference type="Gene3D" id="3.20.20.30">
    <property type="entry name" value="Luciferase-like domain"/>
    <property type="match status" value="1"/>
</dbReference>
<evidence type="ECO:0000256" key="4">
    <source>
        <dbReference type="ARBA" id="ARBA00023033"/>
    </source>
</evidence>
<dbReference type="GO" id="GO:0004497">
    <property type="term" value="F:monooxygenase activity"/>
    <property type="evidence" value="ECO:0007669"/>
    <property type="project" value="UniProtKB-KW"/>
</dbReference>
<dbReference type="SUPFAM" id="SSF51679">
    <property type="entry name" value="Bacterial luciferase-like"/>
    <property type="match status" value="1"/>
</dbReference>
<evidence type="ECO:0000256" key="2">
    <source>
        <dbReference type="ARBA" id="ARBA00022630"/>
    </source>
</evidence>
<dbReference type="InterPro" id="IPR011251">
    <property type="entry name" value="Luciferase-like_dom"/>
</dbReference>
<dbReference type="PANTHER" id="PTHR30137">
    <property type="entry name" value="LUCIFERASE-LIKE MONOOXYGENASE"/>
    <property type="match status" value="1"/>
</dbReference>
<evidence type="ECO:0000259" key="5">
    <source>
        <dbReference type="Pfam" id="PF00296"/>
    </source>
</evidence>
<dbReference type="GO" id="GO:0016705">
    <property type="term" value="F:oxidoreductase activity, acting on paired donors, with incorporation or reduction of molecular oxygen"/>
    <property type="evidence" value="ECO:0007669"/>
    <property type="project" value="InterPro"/>
</dbReference>
<keyword evidence="7" id="KW-1185">Reference proteome</keyword>
<evidence type="ECO:0000256" key="1">
    <source>
        <dbReference type="ARBA" id="ARBA00010426"/>
    </source>
</evidence>
<name>A0A418MX33_9ACTN</name>
<dbReference type="OrthoDB" id="7903015at2"/>
<evidence type="ECO:0000256" key="3">
    <source>
        <dbReference type="ARBA" id="ARBA00023002"/>
    </source>
</evidence>
<reference evidence="6 7" key="1">
    <citation type="submission" date="2018-08" db="EMBL/GenBank/DDBJ databases">
        <title>Jishengella sp. nov., isolated from a root of Azadirachta indica A. Juss. var. siamensis Valenton.</title>
        <authorList>
            <person name="Kuncharoen N."/>
            <person name="Tanasupawat S."/>
            <person name="Kudo T."/>
            <person name="Ohkuma M."/>
        </authorList>
    </citation>
    <scope>NUCLEOTIDE SEQUENCE [LARGE SCALE GENOMIC DNA]</scope>
    <source>
        <strain evidence="6 7">AZ1-13</strain>
    </source>
</reference>
<evidence type="ECO:0000313" key="6">
    <source>
        <dbReference type="EMBL" id="RIV39227.1"/>
    </source>
</evidence>
<proteinExistence type="inferred from homology"/>
<dbReference type="EMBL" id="QXEC01000007">
    <property type="protein sequence ID" value="RIV39227.1"/>
    <property type="molecule type" value="Genomic_DNA"/>
</dbReference>
<gene>
    <name evidence="6" type="ORF">D2L64_10280</name>
</gene>
<dbReference type="Pfam" id="PF00296">
    <property type="entry name" value="Bac_luciferase"/>
    <property type="match status" value="1"/>
</dbReference>
<comment type="similarity">
    <text evidence="1">Belongs to the bacterial luciferase oxidoreductase family.</text>
</comment>
<evidence type="ECO:0000313" key="7">
    <source>
        <dbReference type="Proteomes" id="UP000283832"/>
    </source>
</evidence>
<keyword evidence="3" id="KW-0560">Oxidoreductase</keyword>
<feature type="domain" description="Luciferase-like" evidence="5">
    <location>
        <begin position="9"/>
        <end position="312"/>
    </location>
</feature>
<dbReference type="InterPro" id="IPR050766">
    <property type="entry name" value="Bact_Lucif_Oxidored"/>
</dbReference>
<dbReference type="GO" id="GO:0005829">
    <property type="term" value="C:cytosol"/>
    <property type="evidence" value="ECO:0007669"/>
    <property type="project" value="TreeGrafter"/>
</dbReference>
<sequence length="398" mass="43679">MTRPGRGLKFGAFISPIHSNKVNPTLALQRDVELVELLERLGFDEAWVGEHHSTGWEYIASPEVFLAYAAARTHRIRLGAGVVSLPYHHPLNVADRFVLLDHLSRGRAVLGVGPGALPYDAEAIGIDTVETRPRMEQSLDAIMALLKGDRVSINTNWFQLDRAALQLMPYQPGGLEIAVAATISPNGPRLAGRLGASLLSMNATQRAGFNVLAEHWSIMEEQSQRYGTTVDRGAWRMVGPMYLAETEEQALKDVEKGLDEWCYYAGTVSTLPILPPSGKVDGSWAKTLVDTGFAVIGTPEQAIAQLERLQEQTGGFGTYLIWANDWASVENTRRSYELFASEVMPHFSPGSQSLIEAEEWAVLRRPDLTPSVLAAREKARMQFEIERAASPTPGSATG</sequence>
<organism evidence="6 7">
    <name type="scientific">Micromonospora radicis</name>
    <dbReference type="NCBI Taxonomy" id="1894971"/>
    <lineage>
        <taxon>Bacteria</taxon>
        <taxon>Bacillati</taxon>
        <taxon>Actinomycetota</taxon>
        <taxon>Actinomycetes</taxon>
        <taxon>Micromonosporales</taxon>
        <taxon>Micromonosporaceae</taxon>
        <taxon>Micromonospora</taxon>
    </lineage>
</organism>
<accession>A0A418MX33</accession>
<dbReference type="InterPro" id="IPR036661">
    <property type="entry name" value="Luciferase-like_sf"/>
</dbReference>
<dbReference type="AlphaFoldDB" id="A0A418MX33"/>
<comment type="caution">
    <text evidence="6">The sequence shown here is derived from an EMBL/GenBank/DDBJ whole genome shotgun (WGS) entry which is preliminary data.</text>
</comment>
<protein>
    <submittedName>
        <fullName evidence="6">LLM class flavin-dependent oxidoreductase</fullName>
    </submittedName>
</protein>
<dbReference type="RefSeq" id="WP_119574760.1">
    <property type="nucleotide sequence ID" value="NZ_QXEC01000007.1"/>
</dbReference>